<dbReference type="EMBL" id="JACHNA010000001">
    <property type="protein sequence ID" value="MBB4734734.1"/>
    <property type="molecule type" value="Genomic_DNA"/>
</dbReference>
<sequence>MPIRTKLSIDFSCGHTETVDLAHVPAGRRKAHAFGLGKNRVCTKCFRAKGKQELEQLNRQLLLDAAEFEQQHDLPDLTGSEKQINWATRARFQALSEIVDSDETPDDQAQAQQVLHTARTLTRSGWWIDNTTDKDLTVEDITELILTADESNDDTETVENENPF</sequence>
<dbReference type="Proteomes" id="UP000540191">
    <property type="component" value="Unassembled WGS sequence"/>
</dbReference>
<evidence type="ECO:0000313" key="2">
    <source>
        <dbReference type="Proteomes" id="UP000540191"/>
    </source>
</evidence>
<name>A0A7W7M294_9MICC</name>
<gene>
    <name evidence="1" type="ORF">HDA30_000242</name>
</gene>
<proteinExistence type="predicted"/>
<accession>A0A7W7M294</accession>
<dbReference type="AlphaFoldDB" id="A0A7W7M294"/>
<organism evidence="1 2">
    <name type="scientific">Micrococcus cohnii</name>
    <dbReference type="NCBI Taxonomy" id="993416"/>
    <lineage>
        <taxon>Bacteria</taxon>
        <taxon>Bacillati</taxon>
        <taxon>Actinomycetota</taxon>
        <taxon>Actinomycetes</taxon>
        <taxon>Micrococcales</taxon>
        <taxon>Micrococcaceae</taxon>
        <taxon>Micrococcus</taxon>
    </lineage>
</organism>
<comment type="caution">
    <text evidence="1">The sequence shown here is derived from an EMBL/GenBank/DDBJ whole genome shotgun (WGS) entry which is preliminary data.</text>
</comment>
<dbReference type="RefSeq" id="WP_184240859.1">
    <property type="nucleotide sequence ID" value="NZ_JACHNA010000001.1"/>
</dbReference>
<reference evidence="1 2" key="1">
    <citation type="submission" date="2020-08" db="EMBL/GenBank/DDBJ databases">
        <title>Sequencing the genomes of 1000 actinobacteria strains.</title>
        <authorList>
            <person name="Klenk H.-P."/>
        </authorList>
    </citation>
    <scope>NUCLEOTIDE SEQUENCE [LARGE SCALE GENOMIC DNA]</scope>
    <source>
        <strain evidence="1 2">DSM 23974</strain>
    </source>
</reference>
<keyword evidence="2" id="KW-1185">Reference proteome</keyword>
<evidence type="ECO:0000313" key="1">
    <source>
        <dbReference type="EMBL" id="MBB4734734.1"/>
    </source>
</evidence>
<protein>
    <submittedName>
        <fullName evidence="1">Uncharacterized protein</fullName>
    </submittedName>
</protein>